<dbReference type="AlphaFoldDB" id="A0A316FTK4"/>
<evidence type="ECO:0000256" key="5">
    <source>
        <dbReference type="SAM" id="SignalP"/>
    </source>
</evidence>
<dbReference type="GO" id="GO:0005975">
    <property type="term" value="P:carbohydrate metabolic process"/>
    <property type="evidence" value="ECO:0007669"/>
    <property type="project" value="InterPro"/>
</dbReference>
<comment type="similarity">
    <text evidence="2">Belongs to the glycosyl hydrolase 43 family.</text>
</comment>
<dbReference type="SUPFAM" id="SSF54593">
    <property type="entry name" value="Glyoxalase/Bleomycin resistance protein/Dihydroxybiphenyl dioxygenase"/>
    <property type="match status" value="1"/>
</dbReference>
<evidence type="ECO:0000256" key="4">
    <source>
        <dbReference type="ARBA" id="ARBA00023295"/>
    </source>
</evidence>
<dbReference type="InterPro" id="IPR013320">
    <property type="entry name" value="ConA-like_dom_sf"/>
</dbReference>
<keyword evidence="4" id="KW-0326">Glycosidase</keyword>
<dbReference type="GO" id="GO:0004553">
    <property type="term" value="F:hydrolase activity, hydrolyzing O-glycosyl compounds"/>
    <property type="evidence" value="ECO:0007669"/>
    <property type="project" value="InterPro"/>
</dbReference>
<organism evidence="7 8">
    <name type="scientific">Actinoplanes xinjiangensis</name>
    <dbReference type="NCBI Taxonomy" id="512350"/>
    <lineage>
        <taxon>Bacteria</taxon>
        <taxon>Bacillati</taxon>
        <taxon>Actinomycetota</taxon>
        <taxon>Actinomycetes</taxon>
        <taxon>Micromonosporales</taxon>
        <taxon>Micromonosporaceae</taxon>
        <taxon>Actinoplanes</taxon>
    </lineage>
</organism>
<dbReference type="InterPro" id="IPR004360">
    <property type="entry name" value="Glyas_Fos-R_dOase_dom"/>
</dbReference>
<dbReference type="CDD" id="cd08983">
    <property type="entry name" value="GH43_Bt3655-like"/>
    <property type="match status" value="1"/>
</dbReference>
<dbReference type="Pfam" id="PF04616">
    <property type="entry name" value="Glyco_hydro_43"/>
    <property type="match status" value="1"/>
</dbReference>
<dbReference type="OrthoDB" id="9758923at2"/>
<evidence type="ECO:0000313" key="7">
    <source>
        <dbReference type="EMBL" id="PWK52058.1"/>
    </source>
</evidence>
<dbReference type="Pfam" id="PF13385">
    <property type="entry name" value="Laminin_G_3"/>
    <property type="match status" value="1"/>
</dbReference>
<dbReference type="Gene3D" id="2.60.40.1080">
    <property type="match status" value="1"/>
</dbReference>
<dbReference type="Proteomes" id="UP000245697">
    <property type="component" value="Unassembled WGS sequence"/>
</dbReference>
<protein>
    <submittedName>
        <fullName evidence="7">Putative lactoylglutathione lyase</fullName>
    </submittedName>
</protein>
<evidence type="ECO:0000256" key="3">
    <source>
        <dbReference type="ARBA" id="ARBA00022801"/>
    </source>
</evidence>
<keyword evidence="7" id="KW-0456">Lyase</keyword>
<name>A0A316FTK4_9ACTN</name>
<dbReference type="SUPFAM" id="SSF75005">
    <property type="entry name" value="Arabinanase/levansucrase/invertase"/>
    <property type="match status" value="2"/>
</dbReference>
<dbReference type="Pfam" id="PF00903">
    <property type="entry name" value="Glyoxalase"/>
    <property type="match status" value="1"/>
</dbReference>
<accession>A0A316FTK4</accession>
<dbReference type="Gene3D" id="2.115.10.20">
    <property type="entry name" value="Glycosyl hydrolase domain, family 43"/>
    <property type="match status" value="1"/>
</dbReference>
<dbReference type="SUPFAM" id="SSF49899">
    <property type="entry name" value="Concanavalin A-like lectins/glucanases"/>
    <property type="match status" value="1"/>
</dbReference>
<feature type="chain" id="PRO_5016399827" evidence="5">
    <location>
        <begin position="38"/>
        <end position="966"/>
    </location>
</feature>
<dbReference type="GO" id="GO:0016829">
    <property type="term" value="F:lyase activity"/>
    <property type="evidence" value="ECO:0007669"/>
    <property type="project" value="UniProtKB-KW"/>
</dbReference>
<dbReference type="PANTHER" id="PTHR43301">
    <property type="entry name" value="ARABINAN ENDO-1,5-ALPHA-L-ARABINOSIDASE"/>
    <property type="match status" value="1"/>
</dbReference>
<dbReference type="PROSITE" id="PS51819">
    <property type="entry name" value="VOC"/>
    <property type="match status" value="1"/>
</dbReference>
<dbReference type="Gene3D" id="2.60.120.200">
    <property type="match status" value="1"/>
</dbReference>
<keyword evidence="8" id="KW-1185">Reference proteome</keyword>
<dbReference type="InterPro" id="IPR023296">
    <property type="entry name" value="Glyco_hydro_beta-prop_sf"/>
</dbReference>
<feature type="domain" description="VOC" evidence="6">
    <location>
        <begin position="838"/>
        <end position="960"/>
    </location>
</feature>
<dbReference type="Pfam" id="PF20578">
    <property type="entry name" value="aBig_2"/>
    <property type="match status" value="2"/>
</dbReference>
<gene>
    <name evidence="7" type="ORF">BC793_10167</name>
</gene>
<dbReference type="EMBL" id="QGGR01000001">
    <property type="protein sequence ID" value="PWK52058.1"/>
    <property type="molecule type" value="Genomic_DNA"/>
</dbReference>
<sequence length="966" mass="104374">MPLTLMRSCGTSRVSRLMALLAVILLVGTLAPPPADASVTDGLILHYRLDQADGTTVTDSSGHGRDGVLAGDASWQAADGLRLGGTSGHVRLPDDLLRGLSRISVSVQAKIDAAQAAPYFVWGMGNSTSWYGDGYLFVTGDTYRGSIASGNWSTEQSVSAGHNVVRGAWRTLTYTLAGGTAVLYEDGVEVARKTGITLTPADIGAGTTTANYLGRSLYSGDKYLTGNVRDFRVYDRALTEVEIAELGAQSAAERVASDAAALSLGDTSAITENLTLPATGATGARITWASSVESVVSATGVVTRPRPRTGDATVTLTATLGWGGATATKAFTVTVLEDLTDEEKAKAAARALTVPDAGALRGNITLPTTGLYGTTITWRSSKPTQVTPTGEVTRPRYGHPPYRAVLTATVRLKRATVKRTFAVTVLPLLKKVPYEGYMFAYFTGESTQLTEQVYFAASRGNDPLHWDELNGSAPVLTSQYGEGGVRDPFIIRSPEGDKFYLIATDLQINGGSGWGAAMRFGSKYLEIWESTDLVHWSAQRHVRVSADTAGMTWAPEATYDPAIGAYVVYWASNLYAAADVGHTGSTYPRMLYATTRDFRTFSEPRVWNDPGTGVIDSTVLADGGNYYRFTTDDRTIGSCGRDIVMERSTRLRAVDLPDTEPRNWELVDDCIRTGIGTDWVEGPTAFKSNTEQKWYVFVDETPHRGYVPFQTDSLTNPNWSMPTDYALPARPRHGTVLPVTKAELERLRANFRPDRRPANRRGLRLPPATVPLRSHGHRVRVRGPGSAWSEFDALTDEALDREGYDLTVRRPPGPRRRCLIRSRPGSGVSRNVGAMAPTFNAIGLAVADMAASLDFYRRLGLEFPPGAEKEPHTEATVAGGIRLMWDTHAALKSFDPGYEPGPPSGGWAFLCSGPAEVDSVHADLVAAGHPSVNDPWDAPWGQRYAQVKDPDGNVVDLFAWKKTSAQ</sequence>
<dbReference type="InterPro" id="IPR006710">
    <property type="entry name" value="Glyco_hydro_43"/>
</dbReference>
<dbReference type="InterPro" id="IPR046780">
    <property type="entry name" value="aBig_2"/>
</dbReference>
<dbReference type="PANTHER" id="PTHR43301:SF3">
    <property type="entry name" value="ARABINAN ENDO-1,5-ALPHA-L-ARABINOSIDASE A-RELATED"/>
    <property type="match status" value="1"/>
</dbReference>
<evidence type="ECO:0000256" key="2">
    <source>
        <dbReference type="ARBA" id="ARBA00009865"/>
    </source>
</evidence>
<reference evidence="7 8" key="1">
    <citation type="submission" date="2018-05" db="EMBL/GenBank/DDBJ databases">
        <title>Genomic Encyclopedia of Archaeal and Bacterial Type Strains, Phase II (KMG-II): from individual species to whole genera.</title>
        <authorList>
            <person name="Goeker M."/>
        </authorList>
    </citation>
    <scope>NUCLEOTIDE SEQUENCE [LARGE SCALE GENOMIC DNA]</scope>
    <source>
        <strain evidence="7 8">DSM 45184</strain>
    </source>
</reference>
<comment type="pathway">
    <text evidence="1">Glycan metabolism; L-arabinan degradation.</text>
</comment>
<dbReference type="InterPro" id="IPR037523">
    <property type="entry name" value="VOC_core"/>
</dbReference>
<evidence type="ECO:0000259" key="6">
    <source>
        <dbReference type="PROSITE" id="PS51819"/>
    </source>
</evidence>
<proteinExistence type="inferred from homology"/>
<keyword evidence="5" id="KW-0732">Signal</keyword>
<feature type="signal peptide" evidence="5">
    <location>
        <begin position="1"/>
        <end position="37"/>
    </location>
</feature>
<evidence type="ECO:0000256" key="1">
    <source>
        <dbReference type="ARBA" id="ARBA00004834"/>
    </source>
</evidence>
<keyword evidence="3" id="KW-0378">Hydrolase</keyword>
<evidence type="ECO:0000313" key="8">
    <source>
        <dbReference type="Proteomes" id="UP000245697"/>
    </source>
</evidence>
<comment type="caution">
    <text evidence="7">The sequence shown here is derived from an EMBL/GenBank/DDBJ whole genome shotgun (WGS) entry which is preliminary data.</text>
</comment>
<dbReference type="InterPro" id="IPR029068">
    <property type="entry name" value="Glyas_Bleomycin-R_OHBP_Dase"/>
</dbReference>
<dbReference type="InterPro" id="IPR050727">
    <property type="entry name" value="GH43_arabinanases"/>
</dbReference>
<dbReference type="Gene3D" id="3.10.180.10">
    <property type="entry name" value="2,3-Dihydroxybiphenyl 1,2-Dioxygenase, domain 1"/>
    <property type="match status" value="1"/>
</dbReference>